<dbReference type="GeneID" id="77944323"/>
<keyword evidence="2" id="KW-1185">Reference proteome</keyword>
<organism evidence="1 2">
    <name type="scientific">Burkholderia phage BgManors32</name>
    <dbReference type="NCBI Taxonomy" id="2894335"/>
    <lineage>
        <taxon>Viruses</taxon>
        <taxon>Duplodnaviria</taxon>
        <taxon>Heunggongvirae</taxon>
        <taxon>Uroviricota</taxon>
        <taxon>Caudoviricetes</taxon>
        <taxon>Bigmanorsvirus</taxon>
        <taxon>Bigmanorsvirus bgmanors32</taxon>
    </lineage>
</organism>
<dbReference type="EMBL" id="OK665842">
    <property type="protein sequence ID" value="UEW68578.1"/>
    <property type="molecule type" value="Genomic_DNA"/>
</dbReference>
<dbReference type="RefSeq" id="YP_010668180.1">
    <property type="nucleotide sequence ID" value="NC_070955.1"/>
</dbReference>
<accession>A0AAE8YG82</accession>
<proteinExistence type="predicted"/>
<protein>
    <submittedName>
        <fullName evidence="1">Uncharacterized protein</fullName>
    </submittedName>
</protein>
<dbReference type="Proteomes" id="UP000828188">
    <property type="component" value="Segment"/>
</dbReference>
<dbReference type="KEGG" id="vg:77944323"/>
<name>A0AAE8YG82_9CAUD</name>
<evidence type="ECO:0000313" key="1">
    <source>
        <dbReference type="EMBL" id="UEW68578.1"/>
    </source>
</evidence>
<sequence length="81" mass="8657">MPTLKSPNECGDIAEKVVADYVRTCGAYGNPVAIAKVIEMLISKAAIGIAMVGAEPVAQQILDRTKHSVKRYAEVNLRSAN</sequence>
<evidence type="ECO:0000313" key="2">
    <source>
        <dbReference type="Proteomes" id="UP000828188"/>
    </source>
</evidence>
<reference evidence="1" key="1">
    <citation type="submission" date="2021-10" db="EMBL/GenBank/DDBJ databases">
        <authorList>
            <person name="Gelman D."/>
            <person name="Alkalay-Oren S."/>
            <person name="Coppenhagen-Glazer S."/>
            <person name="Hazan R."/>
        </authorList>
    </citation>
    <scope>NUCLEOTIDE SEQUENCE</scope>
</reference>